<organism evidence="1 2">
    <name type="scientific">Leptospira weilii serovar Ranarum str. ICFT</name>
    <dbReference type="NCBI Taxonomy" id="1218598"/>
    <lineage>
        <taxon>Bacteria</taxon>
        <taxon>Pseudomonadati</taxon>
        <taxon>Spirochaetota</taxon>
        <taxon>Spirochaetia</taxon>
        <taxon>Leptospirales</taxon>
        <taxon>Leptospiraceae</taxon>
        <taxon>Leptospira</taxon>
    </lineage>
</organism>
<dbReference type="OrthoDB" id="4697328at2"/>
<proteinExistence type="predicted"/>
<comment type="caution">
    <text evidence="1">The sequence shown here is derived from an EMBL/GenBank/DDBJ whole genome shotgun (WGS) entry which is preliminary data.</text>
</comment>
<evidence type="ECO:0000313" key="1">
    <source>
        <dbReference type="EMBL" id="EMY78121.1"/>
    </source>
</evidence>
<dbReference type="RefSeq" id="WP_003001177.1">
    <property type="nucleotide sequence ID" value="NZ_AOHC02000026.1"/>
</dbReference>
<dbReference type="Proteomes" id="UP000012313">
    <property type="component" value="Unassembled WGS sequence"/>
</dbReference>
<protein>
    <submittedName>
        <fullName evidence="1">Uncharacterized protein</fullName>
    </submittedName>
</protein>
<dbReference type="STRING" id="1218598.LEP1GSC060_1709"/>
<sequence>MKINKMIDRSKNEILFAAGARGLGFPSKIGFLDVVDPFARKRCIRHLQTRFAFQIYS</sequence>
<keyword evidence="2" id="KW-1185">Reference proteome</keyword>
<reference evidence="1" key="1">
    <citation type="submission" date="2013-03" db="EMBL/GenBank/DDBJ databases">
        <authorList>
            <person name="Harkins D.M."/>
            <person name="Durkin A.S."/>
            <person name="Brinkac L.M."/>
            <person name="Haft D.H."/>
            <person name="Selengut J.D."/>
            <person name="Sanka R."/>
            <person name="DePew J."/>
            <person name="Purushe J."/>
            <person name="Hartskeerl R.A."/>
            <person name="Ahmed A."/>
            <person name="van der Linden H."/>
            <person name="Goris M.G.A."/>
            <person name="Vinetz J.M."/>
            <person name="Sutton G.G."/>
            <person name="Nierman W.C."/>
            <person name="Fouts D.E."/>
        </authorList>
    </citation>
    <scope>NUCLEOTIDE SEQUENCE [LARGE SCALE GENOMIC DNA]</scope>
    <source>
        <strain evidence="1">ICFT</strain>
    </source>
</reference>
<dbReference type="EMBL" id="AOHC02000026">
    <property type="protein sequence ID" value="EMY78121.1"/>
    <property type="molecule type" value="Genomic_DNA"/>
</dbReference>
<gene>
    <name evidence="1" type="ORF">LEP1GSC060_1709</name>
</gene>
<evidence type="ECO:0000313" key="2">
    <source>
        <dbReference type="Proteomes" id="UP000012313"/>
    </source>
</evidence>
<dbReference type="AlphaFoldDB" id="N1WCZ0"/>
<name>N1WCZ0_9LEPT</name>
<accession>N1WCZ0</accession>